<comment type="function">
    <text evidence="1">Required for the transposition of the insertion element.</text>
</comment>
<keyword evidence="3" id="KW-0815">Transposition</keyword>
<comment type="caution">
    <text evidence="7">The sequence shown here is derived from an EMBL/GenBank/DDBJ whole genome shotgun (WGS) entry which is preliminary data.</text>
</comment>
<evidence type="ECO:0000313" key="8">
    <source>
        <dbReference type="Proteomes" id="UP000380386"/>
    </source>
</evidence>
<dbReference type="GO" id="GO:0003677">
    <property type="term" value="F:DNA binding"/>
    <property type="evidence" value="ECO:0007669"/>
    <property type="project" value="UniProtKB-KW"/>
</dbReference>
<organism evidence="7 8">
    <name type="scientific">Companilactobacillus mishanensis</name>
    <dbReference type="NCBI Taxonomy" id="2486008"/>
    <lineage>
        <taxon>Bacteria</taxon>
        <taxon>Bacillati</taxon>
        <taxon>Bacillota</taxon>
        <taxon>Bacilli</taxon>
        <taxon>Lactobacillales</taxon>
        <taxon>Lactobacillaceae</taxon>
        <taxon>Companilactobacillus</taxon>
    </lineage>
</organism>
<sequence>MSHYHQITSFERARIEILYKQHRSIRYISRILHRSPSTIYREVSRCPFENYCAETAQQNHNMLRTHSHRNRILDSNDQLRGMVVKQILEHHWSPEQISEKLREEYGYCVVSYGTIYRSIYRNNLGIKKISSNARGIPRNLRHRGKTRHNKGTIETRGKIRISNSIHERPNEANNRLRIGDWELDTVLGCPGGEVLVTVVDRCSRFLISKRAKSRKSKDVELVLMEILRSLAKNQLKTLTPDRGKEFSCHFNITEQLKIPFYFPDPHAPWQRGSNENTNGLIREYIPKGSDISKLSDEYIAYVVSEINNRPKKIFGWKSTFEVFKEKCSS</sequence>
<dbReference type="InterPro" id="IPR053392">
    <property type="entry name" value="Transposase_IS30-like"/>
</dbReference>
<dbReference type="Proteomes" id="UP000380386">
    <property type="component" value="Unassembled WGS sequence"/>
</dbReference>
<dbReference type="SUPFAM" id="SSF53098">
    <property type="entry name" value="Ribonuclease H-like"/>
    <property type="match status" value="1"/>
</dbReference>
<evidence type="ECO:0000256" key="3">
    <source>
        <dbReference type="ARBA" id="ARBA00022578"/>
    </source>
</evidence>
<dbReference type="Pfam" id="PF13936">
    <property type="entry name" value="HTH_38"/>
    <property type="match status" value="1"/>
</dbReference>
<dbReference type="Gene3D" id="1.10.10.60">
    <property type="entry name" value="Homeodomain-like"/>
    <property type="match status" value="1"/>
</dbReference>
<dbReference type="GO" id="GO:0005829">
    <property type="term" value="C:cytosol"/>
    <property type="evidence" value="ECO:0007669"/>
    <property type="project" value="TreeGrafter"/>
</dbReference>
<dbReference type="InterPro" id="IPR051917">
    <property type="entry name" value="Transposase-Integrase"/>
</dbReference>
<accession>A0A5P0ZLU4</accession>
<dbReference type="GO" id="GO:0015074">
    <property type="term" value="P:DNA integration"/>
    <property type="evidence" value="ECO:0007669"/>
    <property type="project" value="InterPro"/>
</dbReference>
<dbReference type="InterPro" id="IPR012337">
    <property type="entry name" value="RNaseH-like_sf"/>
</dbReference>
<dbReference type="PANTHER" id="PTHR10948">
    <property type="entry name" value="TRANSPOSASE"/>
    <property type="match status" value="1"/>
</dbReference>
<dbReference type="OrthoDB" id="9781678at2"/>
<dbReference type="InterPro" id="IPR001584">
    <property type="entry name" value="Integrase_cat-core"/>
</dbReference>
<gene>
    <name evidence="7" type="ORF">FHL02_11635</name>
</gene>
<dbReference type="PANTHER" id="PTHR10948:SF23">
    <property type="entry name" value="TRANSPOSASE INSI FOR INSERTION SEQUENCE ELEMENT IS30A-RELATED"/>
    <property type="match status" value="1"/>
</dbReference>
<evidence type="ECO:0000313" key="7">
    <source>
        <dbReference type="EMBL" id="MQS53647.1"/>
    </source>
</evidence>
<evidence type="ECO:0000256" key="2">
    <source>
        <dbReference type="ARBA" id="ARBA00006363"/>
    </source>
</evidence>
<dbReference type="RefSeq" id="WP_153384066.1">
    <property type="nucleotide sequence ID" value="NZ_VDFM01000038.1"/>
</dbReference>
<dbReference type="InterPro" id="IPR001598">
    <property type="entry name" value="Transposase_IS30_CS"/>
</dbReference>
<proteinExistence type="inferred from homology"/>
<dbReference type="PROSITE" id="PS01043">
    <property type="entry name" value="TRANSPOSASE_IS30"/>
    <property type="match status" value="1"/>
</dbReference>
<protein>
    <submittedName>
        <fullName evidence="7">IS30 family transposase</fullName>
    </submittedName>
</protein>
<dbReference type="PROSITE" id="PS50994">
    <property type="entry name" value="INTEGRASE"/>
    <property type="match status" value="1"/>
</dbReference>
<dbReference type="Gene3D" id="3.30.420.10">
    <property type="entry name" value="Ribonuclease H-like superfamily/Ribonuclease H"/>
    <property type="match status" value="1"/>
</dbReference>
<comment type="similarity">
    <text evidence="2">Belongs to the transposase IS30 family.</text>
</comment>
<reference evidence="7 8" key="1">
    <citation type="journal article" date="2019" name="Syst. Appl. Microbiol.">
        <title>Polyphasic characterization of two novel Lactobacillus spp. isolated from blown salami packages: Description of Lactobacillus halodurans sp. nov. and Lactobacillus salsicarnum sp. nov.</title>
        <authorList>
            <person name="Schuster J.A."/>
            <person name="Klingl A."/>
            <person name="Vogel R.F."/>
            <person name="Ehrmann M.A."/>
        </authorList>
    </citation>
    <scope>NUCLEOTIDE SEQUENCE [LARGE SCALE GENOMIC DNA]</scope>
    <source>
        <strain evidence="7 8">TMW 1.2118</strain>
    </source>
</reference>
<dbReference type="InterPro" id="IPR036397">
    <property type="entry name" value="RNaseH_sf"/>
</dbReference>
<dbReference type="GO" id="GO:0006313">
    <property type="term" value="P:DNA transposition"/>
    <property type="evidence" value="ECO:0007669"/>
    <property type="project" value="InterPro"/>
</dbReference>
<dbReference type="EMBL" id="VDFM01000038">
    <property type="protein sequence ID" value="MQS53647.1"/>
    <property type="molecule type" value="Genomic_DNA"/>
</dbReference>
<dbReference type="InterPro" id="IPR009057">
    <property type="entry name" value="Homeodomain-like_sf"/>
</dbReference>
<evidence type="ECO:0000256" key="4">
    <source>
        <dbReference type="ARBA" id="ARBA00023125"/>
    </source>
</evidence>
<dbReference type="InterPro" id="IPR025246">
    <property type="entry name" value="IS30-like_HTH"/>
</dbReference>
<dbReference type="SUPFAM" id="SSF46689">
    <property type="entry name" value="Homeodomain-like"/>
    <property type="match status" value="1"/>
</dbReference>
<evidence type="ECO:0000256" key="1">
    <source>
        <dbReference type="ARBA" id="ARBA00002190"/>
    </source>
</evidence>
<name>A0A5P0ZLU4_9LACO</name>
<keyword evidence="4" id="KW-0238">DNA-binding</keyword>
<dbReference type="NCBIfam" id="NF033563">
    <property type="entry name" value="transpos_IS30"/>
    <property type="match status" value="1"/>
</dbReference>
<feature type="domain" description="Integrase catalytic" evidence="6">
    <location>
        <begin position="165"/>
        <end position="327"/>
    </location>
</feature>
<evidence type="ECO:0000256" key="5">
    <source>
        <dbReference type="ARBA" id="ARBA00023172"/>
    </source>
</evidence>
<evidence type="ECO:0000259" key="6">
    <source>
        <dbReference type="PROSITE" id="PS50994"/>
    </source>
</evidence>
<keyword evidence="5" id="KW-0233">DNA recombination</keyword>
<dbReference type="GO" id="GO:0004803">
    <property type="term" value="F:transposase activity"/>
    <property type="evidence" value="ECO:0007669"/>
    <property type="project" value="InterPro"/>
</dbReference>
<dbReference type="AlphaFoldDB" id="A0A5P0ZLU4"/>